<reference evidence="2 3" key="1">
    <citation type="submission" date="2024-09" db="EMBL/GenBank/DDBJ databases">
        <title>Floridaenema gen nov. (Aerosakkonemataceae, Aerosakkonematales ord. nov., Cyanobacteria) from benthic tropical and subtropical fresh waters, with the description of four new species.</title>
        <authorList>
            <person name="Moretto J.A."/>
            <person name="Berthold D.E."/>
            <person name="Lefler F.W."/>
            <person name="Huang I.-S."/>
            <person name="Laughinghouse H. IV."/>
        </authorList>
    </citation>
    <scope>NUCLEOTIDE SEQUENCE [LARGE SCALE GENOMIC DNA]</scope>
    <source>
        <strain evidence="2 3">BLCC-F154</strain>
    </source>
</reference>
<accession>A0ABV4YA84</accession>
<protein>
    <submittedName>
        <fullName evidence="2">Papain fold toxin domain-containing protein</fullName>
    </submittedName>
</protein>
<dbReference type="EMBL" id="JBHFNS010000031">
    <property type="protein sequence ID" value="MFB2935023.1"/>
    <property type="molecule type" value="Genomic_DNA"/>
</dbReference>
<proteinExistence type="predicted"/>
<dbReference type="InterPro" id="IPR028910">
    <property type="entry name" value="Tox-PL-2_dom"/>
</dbReference>
<evidence type="ECO:0000259" key="1">
    <source>
        <dbReference type="Pfam" id="PF15643"/>
    </source>
</evidence>
<name>A0ABV4YA84_9CYAN</name>
<evidence type="ECO:0000313" key="3">
    <source>
        <dbReference type="Proteomes" id="UP001576776"/>
    </source>
</evidence>
<dbReference type="Pfam" id="PF15643">
    <property type="entry name" value="Tox-PL-2"/>
    <property type="match status" value="1"/>
</dbReference>
<gene>
    <name evidence="2" type="ORF">ACE1B6_07065</name>
</gene>
<dbReference type="RefSeq" id="WP_413256545.1">
    <property type="nucleotide sequence ID" value="NZ_JBHFNS010000031.1"/>
</dbReference>
<feature type="domain" description="Tox-PL-2" evidence="1">
    <location>
        <begin position="12"/>
        <end position="109"/>
    </location>
</feature>
<comment type="caution">
    <text evidence="2">The sequence shown here is derived from an EMBL/GenBank/DDBJ whole genome shotgun (WGS) entry which is preliminary data.</text>
</comment>
<sequence length="125" mass="14002">MENEGGQVSRNQVDEIKAIAEQYDIGTCLQCAAAIKSYLKSQQIKGRHIRVETLSPNGLQGIIYDDDTNQQIATNGFHEGIAIDIEGVEKVFDNLYHEGKPINEWLQDLVVISGNQLNLINKEQF</sequence>
<organism evidence="2 3">
    <name type="scientific">Floridaenema fluviatile BLCC-F154</name>
    <dbReference type="NCBI Taxonomy" id="3153640"/>
    <lineage>
        <taxon>Bacteria</taxon>
        <taxon>Bacillati</taxon>
        <taxon>Cyanobacteriota</taxon>
        <taxon>Cyanophyceae</taxon>
        <taxon>Oscillatoriophycideae</taxon>
        <taxon>Aerosakkonematales</taxon>
        <taxon>Aerosakkonemataceae</taxon>
        <taxon>Floridanema</taxon>
        <taxon>Floridanema fluviatile</taxon>
    </lineage>
</organism>
<keyword evidence="3" id="KW-1185">Reference proteome</keyword>
<evidence type="ECO:0000313" key="2">
    <source>
        <dbReference type="EMBL" id="MFB2935023.1"/>
    </source>
</evidence>
<dbReference type="Proteomes" id="UP001576776">
    <property type="component" value="Unassembled WGS sequence"/>
</dbReference>